<evidence type="ECO:0000259" key="3">
    <source>
        <dbReference type="Pfam" id="PF25130"/>
    </source>
</evidence>
<sequence>MDRRQNDDDRTPRHSTNPNVFDDEYAIDPSDLDFNIGVVDGFRPSHDQTGPTRHDQGSDISRSRRSFSTTPATDLRRMASRNSTAKPPATRESFSILHDGHNGSTASRNPSIHARGASSQAPALVHRASVSSTASFATMARSENSYAGGPSHPYGMYPQNTTIARSASVTTSSTLRQPQRSLSMQRPSHPYGMYSQNGVESTDEEAIAPVRPVIPVGFPGLSSGYHRQIGPDGEEQDIIGPDGHTEQLPPYSRYPEEGPKSLLPSRASSTPIEVTPPGINTLHDIPTSPVTREERGVAGEERILPMTETSSNGEAEVTEKSRKSRSWKEIRSKRILWGKIPVWVLGLLIVLLLVFALILGAAIGTFAARERMQSHHKNAGQSVITITTTPSMFDATIIPTPSGLPPLPLGTFTLPIGTPQEEDSNCLTVSNQNSAWSCKMSGPPIKLSVFQTPGGGGLDASLDPMLGDDAVQYGVQTPTFDMQTLSLVLDQDYPHFGPAFHFQGMYNKVVVLENFAAGAGLRARDPGNNKDQDDDDDGSSSSSNHNFHHRSEVQPGDFPWYCYWNQTFIEGYLYVQDNSSAATDMGSSSTSGATTSPPSSPSSSSPTSKPDTSRASIISTSAFTYPTTYPSGSFSWPTTHPTSIPYVHRRDPRPPAYPRIVKIEERRLPGSPQPYCQKMQVLDNGNLVQAINSIGGAIIINLQETDPSLQQFSAQSAGPASMSGAAATSTSATNLKREISPRDDPQNACHCQWIWQ</sequence>
<keyword evidence="2" id="KW-0472">Membrane</keyword>
<feature type="compositionally biased region" description="Low complexity" evidence="1">
    <location>
        <begin position="713"/>
        <end position="733"/>
    </location>
</feature>
<dbReference type="AlphaFoldDB" id="A0A8E2EDV0"/>
<evidence type="ECO:0000313" key="4">
    <source>
        <dbReference type="EMBL" id="OCK82201.1"/>
    </source>
</evidence>
<feature type="domain" description="DUF7820" evidence="3">
    <location>
        <begin position="388"/>
        <end position="755"/>
    </location>
</feature>
<evidence type="ECO:0000313" key="5">
    <source>
        <dbReference type="Proteomes" id="UP000250266"/>
    </source>
</evidence>
<name>A0A8E2EDV0_9PEZI</name>
<organism evidence="4 5">
    <name type="scientific">Lepidopterella palustris CBS 459.81</name>
    <dbReference type="NCBI Taxonomy" id="1314670"/>
    <lineage>
        <taxon>Eukaryota</taxon>
        <taxon>Fungi</taxon>
        <taxon>Dikarya</taxon>
        <taxon>Ascomycota</taxon>
        <taxon>Pezizomycotina</taxon>
        <taxon>Dothideomycetes</taxon>
        <taxon>Pleosporomycetidae</taxon>
        <taxon>Mytilinidiales</taxon>
        <taxon>Argynnaceae</taxon>
        <taxon>Lepidopterella</taxon>
    </lineage>
</organism>
<evidence type="ECO:0000256" key="2">
    <source>
        <dbReference type="SAM" id="Phobius"/>
    </source>
</evidence>
<feature type="region of interest" description="Disordered" evidence="1">
    <location>
        <begin position="521"/>
        <end position="550"/>
    </location>
</feature>
<feature type="region of interest" description="Disordered" evidence="1">
    <location>
        <begin position="711"/>
        <end position="746"/>
    </location>
</feature>
<dbReference type="PANTHER" id="PTHR42078:SF1">
    <property type="entry name" value="GLUCAN 1, 4-ALPHA-GLUCOSIDASE"/>
    <property type="match status" value="1"/>
</dbReference>
<gene>
    <name evidence="4" type="ORF">K432DRAFT_293758</name>
</gene>
<keyword evidence="5" id="KW-1185">Reference proteome</keyword>
<proteinExistence type="predicted"/>
<feature type="region of interest" description="Disordered" evidence="1">
    <location>
        <begin position="581"/>
        <end position="614"/>
    </location>
</feature>
<reference evidence="4 5" key="1">
    <citation type="journal article" date="2016" name="Nat. Commun.">
        <title>Ectomycorrhizal ecology is imprinted in the genome of the dominant symbiotic fungus Cenococcum geophilum.</title>
        <authorList>
            <consortium name="DOE Joint Genome Institute"/>
            <person name="Peter M."/>
            <person name="Kohler A."/>
            <person name="Ohm R.A."/>
            <person name="Kuo A."/>
            <person name="Krutzmann J."/>
            <person name="Morin E."/>
            <person name="Arend M."/>
            <person name="Barry K.W."/>
            <person name="Binder M."/>
            <person name="Choi C."/>
            <person name="Clum A."/>
            <person name="Copeland A."/>
            <person name="Grisel N."/>
            <person name="Haridas S."/>
            <person name="Kipfer T."/>
            <person name="LaButti K."/>
            <person name="Lindquist E."/>
            <person name="Lipzen A."/>
            <person name="Maire R."/>
            <person name="Meier B."/>
            <person name="Mihaltcheva S."/>
            <person name="Molinier V."/>
            <person name="Murat C."/>
            <person name="Poggeler S."/>
            <person name="Quandt C.A."/>
            <person name="Sperisen C."/>
            <person name="Tritt A."/>
            <person name="Tisserant E."/>
            <person name="Crous P.W."/>
            <person name="Henrissat B."/>
            <person name="Nehls U."/>
            <person name="Egli S."/>
            <person name="Spatafora J.W."/>
            <person name="Grigoriev I.V."/>
            <person name="Martin F.M."/>
        </authorList>
    </citation>
    <scope>NUCLEOTIDE SEQUENCE [LARGE SCALE GENOMIC DNA]</scope>
    <source>
        <strain evidence="4 5">CBS 459.81</strain>
    </source>
</reference>
<feature type="region of interest" description="Disordered" evidence="1">
    <location>
        <begin position="226"/>
        <end position="296"/>
    </location>
</feature>
<feature type="region of interest" description="Disordered" evidence="1">
    <location>
        <begin position="1"/>
        <end position="123"/>
    </location>
</feature>
<feature type="compositionally biased region" description="Basic and acidic residues" evidence="1">
    <location>
        <begin position="522"/>
        <end position="531"/>
    </location>
</feature>
<protein>
    <recommendedName>
        <fullName evidence="3">DUF7820 domain-containing protein</fullName>
    </recommendedName>
</protein>
<dbReference type="PANTHER" id="PTHR42078">
    <property type="entry name" value="GLUCAN 1, 4-ALPHA-GLUCOSIDASE"/>
    <property type="match status" value="1"/>
</dbReference>
<dbReference type="Pfam" id="PF25130">
    <property type="entry name" value="DUF7820"/>
    <property type="match status" value="1"/>
</dbReference>
<feature type="transmembrane region" description="Helical" evidence="2">
    <location>
        <begin position="342"/>
        <end position="368"/>
    </location>
</feature>
<dbReference type="InterPro" id="IPR056722">
    <property type="entry name" value="DUF7820"/>
</dbReference>
<dbReference type="EMBL" id="KV744895">
    <property type="protein sequence ID" value="OCK82201.1"/>
    <property type="molecule type" value="Genomic_DNA"/>
</dbReference>
<dbReference type="Proteomes" id="UP000250266">
    <property type="component" value="Unassembled WGS sequence"/>
</dbReference>
<feature type="region of interest" description="Disordered" evidence="1">
    <location>
        <begin position="170"/>
        <end position="191"/>
    </location>
</feature>
<feature type="compositionally biased region" description="Low complexity" evidence="1">
    <location>
        <begin position="581"/>
        <end position="610"/>
    </location>
</feature>
<feature type="compositionally biased region" description="Basic and acidic residues" evidence="1">
    <location>
        <begin position="735"/>
        <end position="745"/>
    </location>
</feature>
<keyword evidence="2" id="KW-0812">Transmembrane</keyword>
<accession>A0A8E2EDV0</accession>
<feature type="compositionally biased region" description="Basic and acidic residues" evidence="1">
    <location>
        <begin position="1"/>
        <end position="12"/>
    </location>
</feature>
<feature type="compositionally biased region" description="Polar residues" evidence="1">
    <location>
        <begin position="170"/>
        <end position="186"/>
    </location>
</feature>
<evidence type="ECO:0000256" key="1">
    <source>
        <dbReference type="SAM" id="MobiDB-lite"/>
    </source>
</evidence>
<keyword evidence="2" id="KW-1133">Transmembrane helix</keyword>
<dbReference type="OrthoDB" id="5384459at2759"/>